<dbReference type="Proteomes" id="UP001139493">
    <property type="component" value="Unassembled WGS sequence"/>
</dbReference>
<evidence type="ECO:0000313" key="3">
    <source>
        <dbReference type="Proteomes" id="UP001139493"/>
    </source>
</evidence>
<dbReference type="Pfam" id="PF13508">
    <property type="entry name" value="Acetyltransf_7"/>
    <property type="match status" value="1"/>
</dbReference>
<dbReference type="SUPFAM" id="SSF55729">
    <property type="entry name" value="Acyl-CoA N-acyltransferases (Nat)"/>
    <property type="match status" value="1"/>
</dbReference>
<gene>
    <name evidence="2" type="ORF">APR03_002997</name>
</gene>
<evidence type="ECO:0000259" key="1">
    <source>
        <dbReference type="PROSITE" id="PS51186"/>
    </source>
</evidence>
<evidence type="ECO:0000313" key="2">
    <source>
        <dbReference type="EMBL" id="MCP2265639.1"/>
    </source>
</evidence>
<keyword evidence="3" id="KW-1185">Reference proteome</keyword>
<name>A0A9X2JZ16_9MICO</name>
<feature type="domain" description="N-acetyltransferase" evidence="1">
    <location>
        <begin position="1"/>
        <end position="159"/>
    </location>
</feature>
<dbReference type="EMBL" id="JAMTCS010000009">
    <property type="protein sequence ID" value="MCP2265639.1"/>
    <property type="molecule type" value="Genomic_DNA"/>
</dbReference>
<dbReference type="PROSITE" id="PS51186">
    <property type="entry name" value="GNAT"/>
    <property type="match status" value="1"/>
</dbReference>
<sequence>MLIRQERPSDVPAIRAVTAAAFAGVAHSAPPVEPDGVPGEATLVGWLREDKGWVPELSLVAQETPVDSAVVGHVVATRGRLADRPALGLGPLSVHPAHQGRGVGSALVHAVLGAADALGEPVVVLLGDPALYSRFGFGPARDLGIEAPDPAWGDYFQARALTAWDAAYAAPFRYAAPFDRL</sequence>
<dbReference type="CDD" id="cd04301">
    <property type="entry name" value="NAT_SF"/>
    <property type="match status" value="1"/>
</dbReference>
<dbReference type="InterPro" id="IPR016181">
    <property type="entry name" value="Acyl_CoA_acyltransferase"/>
</dbReference>
<dbReference type="Gene3D" id="3.40.630.30">
    <property type="match status" value="1"/>
</dbReference>
<dbReference type="AlphaFoldDB" id="A0A9X2JZ16"/>
<dbReference type="InterPro" id="IPR000182">
    <property type="entry name" value="GNAT_dom"/>
</dbReference>
<proteinExistence type="predicted"/>
<protein>
    <submittedName>
        <fullName evidence="2">Acetyltransferase</fullName>
    </submittedName>
</protein>
<dbReference type="GO" id="GO:0016747">
    <property type="term" value="F:acyltransferase activity, transferring groups other than amino-acyl groups"/>
    <property type="evidence" value="ECO:0007669"/>
    <property type="project" value="InterPro"/>
</dbReference>
<organism evidence="2 3">
    <name type="scientific">Promicromonospora thailandica</name>
    <dbReference type="NCBI Taxonomy" id="765201"/>
    <lineage>
        <taxon>Bacteria</taxon>
        <taxon>Bacillati</taxon>
        <taxon>Actinomycetota</taxon>
        <taxon>Actinomycetes</taxon>
        <taxon>Micrococcales</taxon>
        <taxon>Promicromonosporaceae</taxon>
        <taxon>Promicromonospora</taxon>
    </lineage>
</organism>
<comment type="caution">
    <text evidence="2">The sequence shown here is derived from an EMBL/GenBank/DDBJ whole genome shotgun (WGS) entry which is preliminary data.</text>
</comment>
<reference evidence="2" key="1">
    <citation type="submission" date="2022-06" db="EMBL/GenBank/DDBJ databases">
        <title>Genomic Encyclopedia of Archaeal and Bacterial Type Strains, Phase II (KMG-II): from individual species to whole genera.</title>
        <authorList>
            <person name="Goeker M."/>
        </authorList>
    </citation>
    <scope>NUCLEOTIDE SEQUENCE</scope>
    <source>
        <strain evidence="2">DSM 26652</strain>
    </source>
</reference>
<accession>A0A9X2JZ16</accession>
<dbReference type="RefSeq" id="WP_253836929.1">
    <property type="nucleotide sequence ID" value="NZ_JAMTCS010000009.1"/>
</dbReference>